<proteinExistence type="predicted"/>
<dbReference type="EMBL" id="LAQJ01000189">
    <property type="protein sequence ID" value="KKO19472.1"/>
    <property type="molecule type" value="Genomic_DNA"/>
</dbReference>
<protein>
    <submittedName>
        <fullName evidence="2">Preprotein translocase subunit SecA</fullName>
    </submittedName>
</protein>
<dbReference type="Pfam" id="PF02810">
    <property type="entry name" value="SEC-C"/>
    <property type="match status" value="1"/>
</dbReference>
<dbReference type="PANTHER" id="PTHR33747">
    <property type="entry name" value="UPF0225 PROTEIN SCO1677"/>
    <property type="match status" value="1"/>
</dbReference>
<organism evidence="2 3">
    <name type="scientific">Candidatus Brocadia fulgida</name>
    <dbReference type="NCBI Taxonomy" id="380242"/>
    <lineage>
        <taxon>Bacteria</taxon>
        <taxon>Pseudomonadati</taxon>
        <taxon>Planctomycetota</taxon>
        <taxon>Candidatus Brocadiia</taxon>
        <taxon>Candidatus Brocadiales</taxon>
        <taxon>Candidatus Brocadiaceae</taxon>
        <taxon>Candidatus Brocadia</taxon>
    </lineage>
</organism>
<reference evidence="2 3" key="1">
    <citation type="journal article" date="2013" name="BMC Microbiol.">
        <title>Identification of the type II cytochrome c maturation pathway in anammox bacteria by comparative genomics.</title>
        <authorList>
            <person name="Ferousi C."/>
            <person name="Speth D.R."/>
            <person name="Reimann J."/>
            <person name="Op den Camp H.J."/>
            <person name="Allen J.W."/>
            <person name="Keltjens J.T."/>
            <person name="Jetten M.S."/>
        </authorList>
    </citation>
    <scope>NUCLEOTIDE SEQUENCE [LARGE SCALE GENOMIC DNA]</scope>
    <source>
        <strain evidence="2">RU1</strain>
    </source>
</reference>
<dbReference type="InterPro" id="IPR036266">
    <property type="entry name" value="SecA_Wing/Scaffold_sf"/>
</dbReference>
<dbReference type="SUPFAM" id="SSF81886">
    <property type="entry name" value="Helical scaffold and wing domains of SecA"/>
    <property type="match status" value="1"/>
</dbReference>
<sequence>MFEGMNLSIRDEVTDLIFKLQLGKEAERKEVWHPDQYVHQEVSGLKTMQESPVPAGVPQNTAADAEEQAERKIEPLKVGIKIGRNQPCPCGSGKKFKQCCGRVN</sequence>
<evidence type="ECO:0000256" key="1">
    <source>
        <dbReference type="SAM" id="MobiDB-lite"/>
    </source>
</evidence>
<evidence type="ECO:0000313" key="3">
    <source>
        <dbReference type="Proteomes" id="UP000034954"/>
    </source>
</evidence>
<feature type="region of interest" description="Disordered" evidence="1">
    <location>
        <begin position="47"/>
        <end position="70"/>
    </location>
</feature>
<evidence type="ECO:0000313" key="2">
    <source>
        <dbReference type="EMBL" id="KKO19472.1"/>
    </source>
</evidence>
<dbReference type="InterPro" id="IPR004027">
    <property type="entry name" value="SEC_C_motif"/>
</dbReference>
<comment type="caution">
    <text evidence="2">The sequence shown here is derived from an EMBL/GenBank/DDBJ whole genome shotgun (WGS) entry which is preliminary data.</text>
</comment>
<accession>A0A0M2UUF5</accession>
<dbReference type="PANTHER" id="PTHR33747:SF1">
    <property type="entry name" value="ADENYLATE CYCLASE-ASSOCIATED CAP C-TERMINAL DOMAIN-CONTAINING PROTEIN"/>
    <property type="match status" value="1"/>
</dbReference>
<dbReference type="AlphaFoldDB" id="A0A0M2UUF5"/>
<dbReference type="Proteomes" id="UP000034954">
    <property type="component" value="Unassembled WGS sequence"/>
</dbReference>
<name>A0A0M2UUF5_9BACT</name>
<keyword evidence="3" id="KW-1185">Reference proteome</keyword>
<dbReference type="Gene3D" id="3.10.450.50">
    <property type="match status" value="1"/>
</dbReference>
<dbReference type="SUPFAM" id="SSF103642">
    <property type="entry name" value="Sec-C motif"/>
    <property type="match status" value="1"/>
</dbReference>
<gene>
    <name evidence="2" type="ORF">BROFUL_01811</name>
</gene>